<reference evidence="3" key="1">
    <citation type="submission" date="2013-05" db="EMBL/GenBank/DDBJ databases">
        <title>Genome assembly of Cystobacter fuscus DSM 2262.</title>
        <authorList>
            <person name="Sharma G."/>
            <person name="Khatri I."/>
            <person name="Kaur C."/>
            <person name="Mayilraj S."/>
            <person name="Subramanian S."/>
        </authorList>
    </citation>
    <scope>NUCLEOTIDE SEQUENCE [LARGE SCALE GENOMIC DNA]</scope>
    <source>
        <strain evidence="3">DSM 2262</strain>
    </source>
</reference>
<evidence type="ECO:0000256" key="1">
    <source>
        <dbReference type="SAM" id="MobiDB-lite"/>
    </source>
</evidence>
<sequence length="251" mass="25425">MSISRLPSSSSYRLPPRAPIAPAETKYADAPGSKQQPNIDELMKLLQELIKMLGQDGFEPSQKGAGGGGGGGGGGGEIPGGGGGGGGVPPAGGLDALGEGGPTDLGLDSPPGQGPSFNGSGNADAVAQQIAQDATSWNYDNSPGKSFDAAVGNENNFDGSKSGICTDMAVEAAQRFEAAGIDARVVGGETNKGNHAWVEYKGADGEWKRFDPTAAACTKDASQAINTDNNVYNYGNVIAYYEDVPAEVPSI</sequence>
<comment type="caution">
    <text evidence="3">The sequence shown here is derived from an EMBL/GenBank/DDBJ whole genome shotgun (WGS) entry which is preliminary data.</text>
</comment>
<gene>
    <name evidence="3" type="ORF">D187_001041</name>
</gene>
<feature type="region of interest" description="Disordered" evidence="1">
    <location>
        <begin position="1"/>
        <end position="122"/>
    </location>
</feature>
<dbReference type="SUPFAM" id="SSF54001">
    <property type="entry name" value="Cysteine proteinases"/>
    <property type="match status" value="1"/>
</dbReference>
<dbReference type="RefSeq" id="WP_002622062.1">
    <property type="nucleotide sequence ID" value="NZ_ANAH02000010.1"/>
</dbReference>
<dbReference type="EMBL" id="ANAH02000010">
    <property type="protein sequence ID" value="EPX61258.1"/>
    <property type="molecule type" value="Genomic_DNA"/>
</dbReference>
<dbReference type="Gene3D" id="3.10.620.30">
    <property type="match status" value="1"/>
</dbReference>
<evidence type="ECO:0000313" key="3">
    <source>
        <dbReference type="EMBL" id="EPX61258.1"/>
    </source>
</evidence>
<dbReference type="SMART" id="SM00460">
    <property type="entry name" value="TGc"/>
    <property type="match status" value="1"/>
</dbReference>
<keyword evidence="4" id="KW-1185">Reference proteome</keyword>
<dbReference type="InterPro" id="IPR038765">
    <property type="entry name" value="Papain-like_cys_pep_sf"/>
</dbReference>
<dbReference type="InterPro" id="IPR002931">
    <property type="entry name" value="Transglutaminase-like"/>
</dbReference>
<evidence type="ECO:0000313" key="4">
    <source>
        <dbReference type="Proteomes" id="UP000011682"/>
    </source>
</evidence>
<dbReference type="Proteomes" id="UP000011682">
    <property type="component" value="Unassembled WGS sequence"/>
</dbReference>
<protein>
    <recommendedName>
        <fullName evidence="2">Transglutaminase-like domain-containing protein</fullName>
    </recommendedName>
</protein>
<dbReference type="Pfam" id="PF01841">
    <property type="entry name" value="Transglut_core"/>
    <property type="match status" value="1"/>
</dbReference>
<name>S9QX58_CYSF2</name>
<evidence type="ECO:0000259" key="2">
    <source>
        <dbReference type="SMART" id="SM00460"/>
    </source>
</evidence>
<proteinExistence type="predicted"/>
<feature type="compositionally biased region" description="Gly residues" evidence="1">
    <location>
        <begin position="64"/>
        <end position="90"/>
    </location>
</feature>
<dbReference type="eggNOG" id="COG1305">
    <property type="taxonomic scope" value="Bacteria"/>
</dbReference>
<organism evidence="3 4">
    <name type="scientific">Cystobacter fuscus (strain ATCC 25194 / DSM 2262 / NBRC 100088 / M29)</name>
    <dbReference type="NCBI Taxonomy" id="1242864"/>
    <lineage>
        <taxon>Bacteria</taxon>
        <taxon>Pseudomonadati</taxon>
        <taxon>Myxococcota</taxon>
        <taxon>Myxococcia</taxon>
        <taxon>Myxococcales</taxon>
        <taxon>Cystobacterineae</taxon>
        <taxon>Archangiaceae</taxon>
        <taxon>Cystobacter</taxon>
    </lineage>
</organism>
<feature type="domain" description="Transglutaminase-like" evidence="2">
    <location>
        <begin position="157"/>
        <end position="214"/>
    </location>
</feature>
<dbReference type="OrthoDB" id="5515097at2"/>
<accession>S9QX58</accession>
<feature type="compositionally biased region" description="Low complexity" evidence="1">
    <location>
        <begin position="1"/>
        <end position="15"/>
    </location>
</feature>
<dbReference type="AlphaFoldDB" id="S9QX58"/>